<name>A0ABD6B8Y7_9EURY</name>
<keyword evidence="5" id="KW-0175">Coiled coil</keyword>
<organism evidence="6 7">
    <name type="scientific">Halolamina salina</name>
    <dbReference type="NCBI Taxonomy" id="1220023"/>
    <lineage>
        <taxon>Archaea</taxon>
        <taxon>Methanobacteriati</taxon>
        <taxon>Methanobacteriota</taxon>
        <taxon>Stenosarchaea group</taxon>
        <taxon>Halobacteria</taxon>
        <taxon>Halobacteriales</taxon>
        <taxon>Haloferacaceae</taxon>
    </lineage>
</organism>
<dbReference type="PANTHER" id="PTHR38465">
    <property type="entry name" value="HTH-TYPE TRANSCRIPTIONAL REGULATOR MJ1563-RELATED"/>
    <property type="match status" value="1"/>
</dbReference>
<evidence type="ECO:0000256" key="4">
    <source>
        <dbReference type="PIRNR" id="PIRNR006707"/>
    </source>
</evidence>
<evidence type="ECO:0000256" key="5">
    <source>
        <dbReference type="SAM" id="Coils"/>
    </source>
</evidence>
<dbReference type="Proteomes" id="UP001597111">
    <property type="component" value="Unassembled WGS sequence"/>
</dbReference>
<dbReference type="AlphaFoldDB" id="A0ABD6B8Y7"/>
<dbReference type="GO" id="GO:0003677">
    <property type="term" value="F:DNA binding"/>
    <property type="evidence" value="ECO:0007669"/>
    <property type="project" value="UniProtKB-UniRule"/>
</dbReference>
<comment type="similarity">
    <text evidence="4">Belongs to the GbsR family.</text>
</comment>
<evidence type="ECO:0000256" key="2">
    <source>
        <dbReference type="ARBA" id="ARBA00023125"/>
    </source>
</evidence>
<evidence type="ECO:0000256" key="3">
    <source>
        <dbReference type="ARBA" id="ARBA00023163"/>
    </source>
</evidence>
<dbReference type="InterPro" id="IPR036388">
    <property type="entry name" value="WH-like_DNA-bd_sf"/>
</dbReference>
<sequence length="175" mass="20215">MADAETARERVIEGFERSAEIYGLNRSYGRLYGIVYFAEEPMSLDDLADSSGFAKSTVSTAMTELERLHMVHRRSMPGEGKRVFFEAERDFWRVVQQFLDQELRREIDTMLRALNEAESILESADSERAANDLERVRQLQRVYAQSERFVDVVTSAPVDRLRSAIASIDELLERR</sequence>
<comment type="caution">
    <text evidence="6">The sequence shown here is derived from an EMBL/GenBank/DDBJ whole genome shotgun (WGS) entry which is preliminary data.</text>
</comment>
<keyword evidence="2 4" id="KW-0238">DNA-binding</keyword>
<evidence type="ECO:0000256" key="1">
    <source>
        <dbReference type="ARBA" id="ARBA00023015"/>
    </source>
</evidence>
<keyword evidence="7" id="KW-1185">Reference proteome</keyword>
<evidence type="ECO:0000313" key="7">
    <source>
        <dbReference type="Proteomes" id="UP001597111"/>
    </source>
</evidence>
<keyword evidence="3 4" id="KW-0804">Transcription</keyword>
<dbReference type="PANTHER" id="PTHR38465:SF1">
    <property type="entry name" value="HTH-TYPE TRANSCRIPTIONAL REGULATOR MJ1563-RELATED"/>
    <property type="match status" value="1"/>
</dbReference>
<keyword evidence="1 4" id="KW-0805">Transcription regulation</keyword>
<dbReference type="Gene3D" id="1.10.10.10">
    <property type="entry name" value="Winged helix-like DNA-binding domain superfamily/Winged helix DNA-binding domain"/>
    <property type="match status" value="1"/>
</dbReference>
<dbReference type="EMBL" id="JBHUDH010000092">
    <property type="protein sequence ID" value="MFD1526415.1"/>
    <property type="molecule type" value="Genomic_DNA"/>
</dbReference>
<protein>
    <recommendedName>
        <fullName evidence="4">HTH-type transcriptional regulator</fullName>
    </recommendedName>
</protein>
<reference evidence="6 7" key="1">
    <citation type="journal article" date="2019" name="Int. J. Syst. Evol. Microbiol.">
        <title>The Global Catalogue of Microorganisms (GCM) 10K type strain sequencing project: providing services to taxonomists for standard genome sequencing and annotation.</title>
        <authorList>
            <consortium name="The Broad Institute Genomics Platform"/>
            <consortium name="The Broad Institute Genome Sequencing Center for Infectious Disease"/>
            <person name="Wu L."/>
            <person name="Ma J."/>
        </authorList>
    </citation>
    <scope>NUCLEOTIDE SEQUENCE [LARGE SCALE GENOMIC DNA]</scope>
    <source>
        <strain evidence="6 7">CGMCC 1.12285</strain>
    </source>
</reference>
<dbReference type="InterPro" id="IPR026282">
    <property type="entry name" value="MJ1563"/>
</dbReference>
<gene>
    <name evidence="6" type="ORF">ACFR9S_08910</name>
</gene>
<accession>A0ABD6B8Y7</accession>
<dbReference type="InterPro" id="IPR052362">
    <property type="entry name" value="HTH-GbsR_regulator"/>
</dbReference>
<dbReference type="PIRSF" id="PIRSF006707">
    <property type="entry name" value="MJ1563"/>
    <property type="match status" value="1"/>
</dbReference>
<proteinExistence type="inferred from homology"/>
<evidence type="ECO:0000313" key="6">
    <source>
        <dbReference type="EMBL" id="MFD1526415.1"/>
    </source>
</evidence>
<dbReference type="SUPFAM" id="SSF46785">
    <property type="entry name" value="Winged helix' DNA-binding domain"/>
    <property type="match status" value="1"/>
</dbReference>
<dbReference type="RefSeq" id="WP_379732379.1">
    <property type="nucleotide sequence ID" value="NZ_JBHSWZ010000285.1"/>
</dbReference>
<feature type="coiled-coil region" evidence="5">
    <location>
        <begin position="100"/>
        <end position="127"/>
    </location>
</feature>
<dbReference type="InterPro" id="IPR036390">
    <property type="entry name" value="WH_DNA-bd_sf"/>
</dbReference>